<dbReference type="GO" id="GO:0005829">
    <property type="term" value="C:cytosol"/>
    <property type="evidence" value="ECO:0007669"/>
    <property type="project" value="TreeGrafter"/>
</dbReference>
<dbReference type="Pfam" id="PF13545">
    <property type="entry name" value="HTH_Crp_2"/>
    <property type="match status" value="1"/>
</dbReference>
<dbReference type="PROSITE" id="PS50042">
    <property type="entry name" value="CNMP_BINDING_3"/>
    <property type="match status" value="1"/>
</dbReference>
<dbReference type="SUPFAM" id="SSF51206">
    <property type="entry name" value="cAMP-binding domain-like"/>
    <property type="match status" value="1"/>
</dbReference>
<gene>
    <name evidence="6" type="ORF">DXT89_08885</name>
</gene>
<protein>
    <submittedName>
        <fullName evidence="6">Crp/Fnr family transcriptional regulator</fullName>
    </submittedName>
</protein>
<dbReference type="SMART" id="SM00419">
    <property type="entry name" value="HTH_CRP"/>
    <property type="match status" value="1"/>
</dbReference>
<dbReference type="GeneID" id="60681436"/>
<dbReference type="InterPro" id="IPR036390">
    <property type="entry name" value="WH_DNA-bd_sf"/>
</dbReference>
<dbReference type="Pfam" id="PF00027">
    <property type="entry name" value="cNMP_binding"/>
    <property type="match status" value="1"/>
</dbReference>
<dbReference type="PANTHER" id="PTHR24567">
    <property type="entry name" value="CRP FAMILY TRANSCRIPTIONAL REGULATORY PROTEIN"/>
    <property type="match status" value="1"/>
</dbReference>
<evidence type="ECO:0000256" key="3">
    <source>
        <dbReference type="ARBA" id="ARBA00023163"/>
    </source>
</evidence>
<feature type="domain" description="Cyclic nucleotide-binding" evidence="4">
    <location>
        <begin position="28"/>
        <end position="131"/>
    </location>
</feature>
<keyword evidence="2" id="KW-0238">DNA-binding</keyword>
<evidence type="ECO:0000256" key="1">
    <source>
        <dbReference type="ARBA" id="ARBA00023015"/>
    </source>
</evidence>
<evidence type="ECO:0000259" key="4">
    <source>
        <dbReference type="PROSITE" id="PS50042"/>
    </source>
</evidence>
<dbReference type="CDD" id="cd00038">
    <property type="entry name" value="CAP_ED"/>
    <property type="match status" value="1"/>
</dbReference>
<comment type="caution">
    <text evidence="6">The sequence shown here is derived from an EMBL/GenBank/DDBJ whole genome shotgun (WGS) entry which is preliminary data.</text>
</comment>
<dbReference type="Gene3D" id="1.10.10.10">
    <property type="entry name" value="Winged helix-like DNA-binding domain superfamily/Winged helix DNA-binding domain"/>
    <property type="match status" value="1"/>
</dbReference>
<dbReference type="RefSeq" id="WP_060719588.1">
    <property type="nucleotide sequence ID" value="NZ_CP055265.1"/>
</dbReference>
<dbReference type="SUPFAM" id="SSF46785">
    <property type="entry name" value="Winged helix' DNA-binding domain"/>
    <property type="match status" value="1"/>
</dbReference>
<dbReference type="OrthoDB" id="3182344at2"/>
<dbReference type="AlphaFoldDB" id="A0A368NZ34"/>
<dbReference type="InterPro" id="IPR014710">
    <property type="entry name" value="RmlC-like_jellyroll"/>
</dbReference>
<accession>A0A368NZ34</accession>
<dbReference type="InterPro" id="IPR018490">
    <property type="entry name" value="cNMP-bd_dom_sf"/>
</dbReference>
<dbReference type="PROSITE" id="PS51063">
    <property type="entry name" value="HTH_CRP_2"/>
    <property type="match status" value="1"/>
</dbReference>
<dbReference type="InterPro" id="IPR000595">
    <property type="entry name" value="cNMP-bd_dom"/>
</dbReference>
<dbReference type="GO" id="GO:0003677">
    <property type="term" value="F:DNA binding"/>
    <property type="evidence" value="ECO:0007669"/>
    <property type="project" value="UniProtKB-KW"/>
</dbReference>
<dbReference type="PANTHER" id="PTHR24567:SF26">
    <property type="entry name" value="REGULATORY PROTEIN YEIL"/>
    <property type="match status" value="1"/>
</dbReference>
<dbReference type="EMBL" id="QUSG01000004">
    <property type="protein sequence ID" value="KAA3528158.1"/>
    <property type="molecule type" value="Genomic_DNA"/>
</dbReference>
<proteinExistence type="predicted"/>
<dbReference type="Proteomes" id="UP000436911">
    <property type="component" value="Unassembled WGS sequence"/>
</dbReference>
<keyword evidence="1" id="KW-0805">Transcription regulation</keyword>
<dbReference type="InterPro" id="IPR050397">
    <property type="entry name" value="Env_Response_Regulators"/>
</dbReference>
<evidence type="ECO:0000259" key="5">
    <source>
        <dbReference type="PROSITE" id="PS51063"/>
    </source>
</evidence>
<evidence type="ECO:0000313" key="6">
    <source>
        <dbReference type="EMBL" id="KAA3528158.1"/>
    </source>
</evidence>
<keyword evidence="3" id="KW-0804">Transcription</keyword>
<organism evidence="6 7">
    <name type="scientific">Agrobacterium vitis</name>
    <name type="common">Rhizobium vitis</name>
    <dbReference type="NCBI Taxonomy" id="373"/>
    <lineage>
        <taxon>Bacteria</taxon>
        <taxon>Pseudomonadati</taxon>
        <taxon>Pseudomonadota</taxon>
        <taxon>Alphaproteobacteria</taxon>
        <taxon>Hyphomicrobiales</taxon>
        <taxon>Rhizobiaceae</taxon>
        <taxon>Rhizobium/Agrobacterium group</taxon>
        <taxon>Agrobacterium</taxon>
    </lineage>
</organism>
<dbReference type="GO" id="GO:0003700">
    <property type="term" value="F:DNA-binding transcription factor activity"/>
    <property type="evidence" value="ECO:0007669"/>
    <property type="project" value="TreeGrafter"/>
</dbReference>
<name>A0A368NZ34_AGRVI</name>
<reference evidence="6 7" key="1">
    <citation type="submission" date="2018-08" db="EMBL/GenBank/DDBJ databases">
        <title>Genome sequencing of Agrobacterium vitis strain ICMP 10754.</title>
        <authorList>
            <person name="Visnovsky S.B."/>
            <person name="Pitman A.R."/>
        </authorList>
    </citation>
    <scope>NUCLEOTIDE SEQUENCE [LARGE SCALE GENOMIC DNA]</scope>
    <source>
        <strain evidence="6 7">ICMP 10754</strain>
    </source>
</reference>
<dbReference type="InterPro" id="IPR012318">
    <property type="entry name" value="HTH_CRP"/>
</dbReference>
<feature type="domain" description="HTH crp-type" evidence="5">
    <location>
        <begin position="162"/>
        <end position="234"/>
    </location>
</feature>
<evidence type="ECO:0000256" key="2">
    <source>
        <dbReference type="ARBA" id="ARBA00023125"/>
    </source>
</evidence>
<dbReference type="InterPro" id="IPR036388">
    <property type="entry name" value="WH-like_DNA-bd_sf"/>
</dbReference>
<dbReference type="Gene3D" id="2.60.120.10">
    <property type="entry name" value="Jelly Rolls"/>
    <property type="match status" value="1"/>
</dbReference>
<evidence type="ECO:0000313" key="7">
    <source>
        <dbReference type="Proteomes" id="UP000436911"/>
    </source>
</evidence>
<sequence>MTSENTADTGLAGNGLVDTGMFLAQADIFTSLTPEEDRAWSQLCTVESVSGGTIVLDYGIRPEIVLVVLSGALRATLRVSAGKELFLDMIGPGGTMAEMDAIRPEGYNLCLMTTTDATLVRMPVDVFNDIIAKKHTVCLSLLSILVQRMHVLHARICEFSYLDVRHRLYTTLLRLSKPCEDKPQQRAISPVIIHAALAEHVGARRETVSREMSRLVQDGVIERTRNAIVIRQPHELLRRLSQFDFA</sequence>